<keyword evidence="4" id="KW-1185">Reference proteome</keyword>
<keyword evidence="2 3" id="KW-0436">Ligase</keyword>
<dbReference type="EMBL" id="AZAC01000012">
    <property type="protein sequence ID" value="KIX14107.1"/>
    <property type="molecule type" value="Genomic_DNA"/>
</dbReference>
<dbReference type="GO" id="GO:0050567">
    <property type="term" value="F:glutaminyl-tRNA synthase (glutamine-hydrolyzing) activity"/>
    <property type="evidence" value="ECO:0007669"/>
    <property type="project" value="UniProtKB-UniRule"/>
</dbReference>
<dbReference type="EC" id="6.3.5.-" evidence="2"/>
<keyword evidence="2" id="KW-0648">Protein biosynthesis</keyword>
<comment type="caution">
    <text evidence="3">The sequence shown here is derived from an EMBL/GenBank/DDBJ whole genome shotgun (WGS) entry which is preliminary data.</text>
</comment>
<evidence type="ECO:0000256" key="1">
    <source>
        <dbReference type="ARBA" id="ARBA00022840"/>
    </source>
</evidence>
<keyword evidence="3" id="KW-0808">Transferase</keyword>
<dbReference type="PANTHER" id="PTHR15004">
    <property type="entry name" value="GLUTAMYL-TRNA(GLN) AMIDOTRANSFERASE SUBUNIT C, MITOCHONDRIAL"/>
    <property type="match status" value="1"/>
</dbReference>
<dbReference type="HAMAP" id="MF_00122">
    <property type="entry name" value="GatC"/>
    <property type="match status" value="1"/>
</dbReference>
<accession>A0A0D2GGR7</accession>
<dbReference type="AlphaFoldDB" id="A0A0D2GGR7"/>
<dbReference type="STRING" id="1429043.X474_10765"/>
<keyword evidence="1 2" id="KW-0067">ATP-binding</keyword>
<comment type="similarity">
    <text evidence="2">Belongs to the GatC family.</text>
</comment>
<dbReference type="RefSeq" id="WP_044348519.1">
    <property type="nucleotide sequence ID" value="NZ_AZAC01000012.1"/>
</dbReference>
<dbReference type="Gene3D" id="1.10.20.60">
    <property type="entry name" value="Glu-tRNAGln amidotransferase C subunit, N-terminal domain"/>
    <property type="match status" value="1"/>
</dbReference>
<keyword evidence="2" id="KW-0547">Nucleotide-binding</keyword>
<protein>
    <recommendedName>
        <fullName evidence="2">Aspartyl/glutamyl-tRNA(Asn/Gln) amidotransferase subunit C</fullName>
        <shortName evidence="2">Asp/Glu-ADT subunit C</shortName>
        <ecNumber evidence="2">6.3.5.-</ecNumber>
    </recommendedName>
</protein>
<sequence length="94" mass="10527">MAITRKEVDHVADLARLELTNEQSEKLTTEMNDILKAMDKLRQLDTEGVSSDTHVLNLSGAFREDEVKPSLAREKALANAPKHNQESFVVPKVI</sequence>
<dbReference type="GO" id="GO:0005524">
    <property type="term" value="F:ATP binding"/>
    <property type="evidence" value="ECO:0007669"/>
    <property type="project" value="UniProtKB-KW"/>
</dbReference>
<dbReference type="PATRIC" id="fig|1429043.3.peg.2285"/>
<dbReference type="InParanoid" id="A0A0D2GGR7"/>
<dbReference type="GO" id="GO:0016740">
    <property type="term" value="F:transferase activity"/>
    <property type="evidence" value="ECO:0007669"/>
    <property type="project" value="UniProtKB-KW"/>
</dbReference>
<dbReference type="Proteomes" id="UP000032233">
    <property type="component" value="Unassembled WGS sequence"/>
</dbReference>
<evidence type="ECO:0000313" key="3">
    <source>
        <dbReference type="EMBL" id="KIX14107.1"/>
    </source>
</evidence>
<comment type="catalytic activity">
    <reaction evidence="2">
        <text>L-glutamyl-tRNA(Gln) + L-glutamine + ATP + H2O = L-glutaminyl-tRNA(Gln) + L-glutamate + ADP + phosphate + H(+)</text>
        <dbReference type="Rhea" id="RHEA:17521"/>
        <dbReference type="Rhea" id="RHEA-COMP:9681"/>
        <dbReference type="Rhea" id="RHEA-COMP:9684"/>
        <dbReference type="ChEBI" id="CHEBI:15377"/>
        <dbReference type="ChEBI" id="CHEBI:15378"/>
        <dbReference type="ChEBI" id="CHEBI:29985"/>
        <dbReference type="ChEBI" id="CHEBI:30616"/>
        <dbReference type="ChEBI" id="CHEBI:43474"/>
        <dbReference type="ChEBI" id="CHEBI:58359"/>
        <dbReference type="ChEBI" id="CHEBI:78520"/>
        <dbReference type="ChEBI" id="CHEBI:78521"/>
        <dbReference type="ChEBI" id="CHEBI:456216"/>
    </reaction>
</comment>
<name>A0A0D2GGR7_9BACT</name>
<evidence type="ECO:0000256" key="2">
    <source>
        <dbReference type="HAMAP-Rule" id="MF_00122"/>
    </source>
</evidence>
<dbReference type="Pfam" id="PF02686">
    <property type="entry name" value="GatC"/>
    <property type="match status" value="1"/>
</dbReference>
<comment type="catalytic activity">
    <reaction evidence="2">
        <text>L-aspartyl-tRNA(Asn) + L-glutamine + ATP + H2O = L-asparaginyl-tRNA(Asn) + L-glutamate + ADP + phosphate + 2 H(+)</text>
        <dbReference type="Rhea" id="RHEA:14513"/>
        <dbReference type="Rhea" id="RHEA-COMP:9674"/>
        <dbReference type="Rhea" id="RHEA-COMP:9677"/>
        <dbReference type="ChEBI" id="CHEBI:15377"/>
        <dbReference type="ChEBI" id="CHEBI:15378"/>
        <dbReference type="ChEBI" id="CHEBI:29985"/>
        <dbReference type="ChEBI" id="CHEBI:30616"/>
        <dbReference type="ChEBI" id="CHEBI:43474"/>
        <dbReference type="ChEBI" id="CHEBI:58359"/>
        <dbReference type="ChEBI" id="CHEBI:78515"/>
        <dbReference type="ChEBI" id="CHEBI:78516"/>
        <dbReference type="ChEBI" id="CHEBI:456216"/>
    </reaction>
</comment>
<dbReference type="InterPro" id="IPR036113">
    <property type="entry name" value="Asp/Glu-ADT_sf_sub_c"/>
</dbReference>
<comment type="subunit">
    <text evidence="2">Heterotrimer of A, B and C subunits.</text>
</comment>
<dbReference type="InterPro" id="IPR003837">
    <property type="entry name" value="GatC"/>
</dbReference>
<dbReference type="GO" id="GO:0070681">
    <property type="term" value="P:glutaminyl-tRNAGln biosynthesis via transamidation"/>
    <property type="evidence" value="ECO:0007669"/>
    <property type="project" value="TreeGrafter"/>
</dbReference>
<dbReference type="GO" id="GO:0050566">
    <property type="term" value="F:asparaginyl-tRNA synthase (glutamine-hydrolyzing) activity"/>
    <property type="evidence" value="ECO:0007669"/>
    <property type="project" value="RHEA"/>
</dbReference>
<gene>
    <name evidence="2 3" type="primary">gatC</name>
    <name evidence="3" type="ORF">X474_10765</name>
</gene>
<proteinExistence type="inferred from homology"/>
<organism evidence="3 4">
    <name type="scientific">Dethiosulfatarculus sandiegensis</name>
    <dbReference type="NCBI Taxonomy" id="1429043"/>
    <lineage>
        <taxon>Bacteria</taxon>
        <taxon>Pseudomonadati</taxon>
        <taxon>Thermodesulfobacteriota</taxon>
        <taxon>Desulfarculia</taxon>
        <taxon>Desulfarculales</taxon>
        <taxon>Desulfarculaceae</taxon>
        <taxon>Dethiosulfatarculus</taxon>
    </lineage>
</organism>
<dbReference type="NCBIfam" id="TIGR00135">
    <property type="entry name" value="gatC"/>
    <property type="match status" value="1"/>
</dbReference>
<comment type="function">
    <text evidence="2">Allows the formation of correctly charged Asn-tRNA(Asn) or Gln-tRNA(Gln) through the transamidation of misacylated Asp-tRNA(Asn) or Glu-tRNA(Gln) in organisms which lack either or both of asparaginyl-tRNA or glutaminyl-tRNA synthetases. The reaction takes place in the presence of glutamine and ATP through an activated phospho-Asp-tRNA(Asn) or phospho-Glu-tRNA(Gln).</text>
</comment>
<reference evidence="3 4" key="1">
    <citation type="submission" date="2013-11" db="EMBL/GenBank/DDBJ databases">
        <title>Metagenomic analysis of a methanogenic consortium involved in long chain n-alkane degradation.</title>
        <authorList>
            <person name="Davidova I.A."/>
            <person name="Callaghan A.V."/>
            <person name="Wawrik B."/>
            <person name="Pruitt S."/>
            <person name="Marks C."/>
            <person name="Duncan K.E."/>
            <person name="Suflita J.M."/>
        </authorList>
    </citation>
    <scope>NUCLEOTIDE SEQUENCE [LARGE SCALE GENOMIC DNA]</scope>
    <source>
        <strain evidence="3 4">SPR</strain>
    </source>
</reference>
<dbReference type="OrthoDB" id="9813938at2"/>
<dbReference type="PANTHER" id="PTHR15004:SF0">
    <property type="entry name" value="GLUTAMYL-TRNA(GLN) AMIDOTRANSFERASE SUBUNIT C, MITOCHONDRIAL"/>
    <property type="match status" value="1"/>
</dbReference>
<dbReference type="GO" id="GO:0006450">
    <property type="term" value="P:regulation of translational fidelity"/>
    <property type="evidence" value="ECO:0007669"/>
    <property type="project" value="InterPro"/>
</dbReference>
<dbReference type="GO" id="GO:0006412">
    <property type="term" value="P:translation"/>
    <property type="evidence" value="ECO:0007669"/>
    <property type="project" value="UniProtKB-UniRule"/>
</dbReference>
<evidence type="ECO:0000313" key="4">
    <source>
        <dbReference type="Proteomes" id="UP000032233"/>
    </source>
</evidence>
<dbReference type="SUPFAM" id="SSF141000">
    <property type="entry name" value="Glu-tRNAGln amidotransferase C subunit"/>
    <property type="match status" value="1"/>
</dbReference>